<evidence type="ECO:0000313" key="2">
    <source>
        <dbReference type="EMBL" id="KAF9963539.1"/>
    </source>
</evidence>
<dbReference type="GO" id="GO:0005615">
    <property type="term" value="C:extracellular space"/>
    <property type="evidence" value="ECO:0007669"/>
    <property type="project" value="TreeGrafter"/>
</dbReference>
<accession>A0A9P6J6J6</accession>
<dbReference type="InterPro" id="IPR000782">
    <property type="entry name" value="FAS1_domain"/>
</dbReference>
<name>A0A9P6J6J6_MORAP</name>
<protein>
    <recommendedName>
        <fullName evidence="1">FAS1 domain-containing protein</fullName>
    </recommendedName>
</protein>
<feature type="domain" description="FAS1" evidence="1">
    <location>
        <begin position="20"/>
        <end position="194"/>
    </location>
</feature>
<dbReference type="SMART" id="SM00554">
    <property type="entry name" value="FAS1"/>
    <property type="match status" value="2"/>
</dbReference>
<dbReference type="PROSITE" id="PS50213">
    <property type="entry name" value="FAS1"/>
    <property type="match status" value="1"/>
</dbReference>
<dbReference type="SUPFAM" id="SSF82153">
    <property type="entry name" value="FAS1 domain"/>
    <property type="match status" value="2"/>
</dbReference>
<sequence length="478" mass="54825">MFRDSDFDQRPLHQAERSTAATILDILGARPEFSKLLELIQKDKDLTKLLADPGTQASLIGKSSTLFAPTNEAFDSVSDIDYPTRDVLMYHISDRAYNSSSLHEEHVIKSLYESPGLNNAAQLLRVSLEEPRIPSTSLRSSLWGVEPKIWIPDVDEDDTTETQDSGLYINRAKVTIPDLMAQSGAVVHGINRIIKPPGETVLDEITRRGIHFSYLVKAWTETGVDLRVRESKGVTLFAAPDKAWKGLSKKLMKYLFSNHGREHLKIFMMYQVANRAVYTPEIFNKTLEDGSHGEHYHEIALQTMLHSPRYQLIVQAKERKAIPIEALRRSKIDYKPMGAADLIEAYDDSMDRLRRYSHHRSHDRDRRRRHSHYDAYQRYEGGGDHKLPHPSLPKPRRDEIIVNKHARVEHGYENWIAGNGVIHVVDRVLMPPRSKGCENMSTLECAAWETIWDLGHLDFESVVEDATSWWEDMELLRD</sequence>
<dbReference type="OrthoDB" id="7700931at2759"/>
<comment type="caution">
    <text evidence="2">The sequence shown here is derived from an EMBL/GenBank/DDBJ whole genome shotgun (WGS) entry which is preliminary data.</text>
</comment>
<dbReference type="Proteomes" id="UP000738359">
    <property type="component" value="Unassembled WGS sequence"/>
</dbReference>
<keyword evidence="3" id="KW-1185">Reference proteome</keyword>
<dbReference type="AlphaFoldDB" id="A0A9P6J6J6"/>
<dbReference type="EMBL" id="JAAAHY010000459">
    <property type="protein sequence ID" value="KAF9963539.1"/>
    <property type="molecule type" value="Genomic_DNA"/>
</dbReference>
<reference evidence="2" key="1">
    <citation type="journal article" date="2020" name="Fungal Divers.">
        <title>Resolving the Mortierellaceae phylogeny through synthesis of multi-gene phylogenetics and phylogenomics.</title>
        <authorList>
            <person name="Vandepol N."/>
            <person name="Liber J."/>
            <person name="Desiro A."/>
            <person name="Na H."/>
            <person name="Kennedy M."/>
            <person name="Barry K."/>
            <person name="Grigoriev I.V."/>
            <person name="Miller A.N."/>
            <person name="O'Donnell K."/>
            <person name="Stajich J.E."/>
            <person name="Bonito G."/>
        </authorList>
    </citation>
    <scope>NUCLEOTIDE SEQUENCE</scope>
    <source>
        <strain evidence="2">CK1249</strain>
    </source>
</reference>
<organism evidence="2 3">
    <name type="scientific">Mortierella alpina</name>
    <name type="common">Oleaginous fungus</name>
    <name type="synonym">Mortierella renispora</name>
    <dbReference type="NCBI Taxonomy" id="64518"/>
    <lineage>
        <taxon>Eukaryota</taxon>
        <taxon>Fungi</taxon>
        <taxon>Fungi incertae sedis</taxon>
        <taxon>Mucoromycota</taxon>
        <taxon>Mortierellomycotina</taxon>
        <taxon>Mortierellomycetes</taxon>
        <taxon>Mortierellales</taxon>
        <taxon>Mortierellaceae</taxon>
        <taxon>Mortierella</taxon>
    </lineage>
</organism>
<evidence type="ECO:0000259" key="1">
    <source>
        <dbReference type="PROSITE" id="PS50213"/>
    </source>
</evidence>
<dbReference type="Pfam" id="PF02469">
    <property type="entry name" value="Fasciclin"/>
    <property type="match status" value="1"/>
</dbReference>
<proteinExistence type="predicted"/>
<evidence type="ECO:0000313" key="3">
    <source>
        <dbReference type="Proteomes" id="UP000738359"/>
    </source>
</evidence>
<dbReference type="PANTHER" id="PTHR10900">
    <property type="entry name" value="PERIOSTIN-RELATED"/>
    <property type="match status" value="1"/>
</dbReference>
<dbReference type="InterPro" id="IPR050904">
    <property type="entry name" value="Adhesion/Biosynth-related"/>
</dbReference>
<dbReference type="Gene3D" id="2.30.180.10">
    <property type="entry name" value="FAS1 domain"/>
    <property type="match status" value="2"/>
</dbReference>
<gene>
    <name evidence="2" type="ORF">BGZ70_007350</name>
</gene>
<dbReference type="InterPro" id="IPR036378">
    <property type="entry name" value="FAS1_dom_sf"/>
</dbReference>
<dbReference type="PANTHER" id="PTHR10900:SF77">
    <property type="entry name" value="FI19380P1"/>
    <property type="match status" value="1"/>
</dbReference>